<evidence type="ECO:0008006" key="4">
    <source>
        <dbReference type="Google" id="ProtNLM"/>
    </source>
</evidence>
<proteinExistence type="predicted"/>
<evidence type="ECO:0000256" key="1">
    <source>
        <dbReference type="SAM" id="MobiDB-lite"/>
    </source>
</evidence>
<feature type="compositionally biased region" description="Basic and acidic residues" evidence="1">
    <location>
        <begin position="670"/>
        <end position="692"/>
    </location>
</feature>
<accession>A0AAD7HA20</accession>
<feature type="compositionally biased region" description="Acidic residues" evidence="1">
    <location>
        <begin position="701"/>
        <end position="741"/>
    </location>
</feature>
<feature type="region of interest" description="Disordered" evidence="1">
    <location>
        <begin position="654"/>
        <end position="741"/>
    </location>
</feature>
<name>A0AAD7HA20_9AGAR</name>
<dbReference type="EMBL" id="JARJLG010000349">
    <property type="protein sequence ID" value="KAJ7715416.1"/>
    <property type="molecule type" value="Genomic_DNA"/>
</dbReference>
<dbReference type="InterPro" id="IPR018247">
    <property type="entry name" value="EF_Hand_1_Ca_BS"/>
</dbReference>
<organism evidence="2 3">
    <name type="scientific">Mycena maculata</name>
    <dbReference type="NCBI Taxonomy" id="230809"/>
    <lineage>
        <taxon>Eukaryota</taxon>
        <taxon>Fungi</taxon>
        <taxon>Dikarya</taxon>
        <taxon>Basidiomycota</taxon>
        <taxon>Agaricomycotina</taxon>
        <taxon>Agaricomycetes</taxon>
        <taxon>Agaricomycetidae</taxon>
        <taxon>Agaricales</taxon>
        <taxon>Marasmiineae</taxon>
        <taxon>Mycenaceae</taxon>
        <taxon>Mycena</taxon>
    </lineage>
</organism>
<gene>
    <name evidence="2" type="ORF">DFH07DRAFT_1068499</name>
</gene>
<evidence type="ECO:0000313" key="3">
    <source>
        <dbReference type="Proteomes" id="UP001215280"/>
    </source>
</evidence>
<dbReference type="AlphaFoldDB" id="A0AAD7HA20"/>
<protein>
    <recommendedName>
        <fullName evidence="4">EF-hand domain-containing protein</fullName>
    </recommendedName>
</protein>
<evidence type="ECO:0000313" key="2">
    <source>
        <dbReference type="EMBL" id="KAJ7715416.1"/>
    </source>
</evidence>
<keyword evidence="3" id="KW-1185">Reference proteome</keyword>
<comment type="caution">
    <text evidence="2">The sequence shown here is derived from an EMBL/GenBank/DDBJ whole genome shotgun (WGS) entry which is preliminary data.</text>
</comment>
<dbReference type="Proteomes" id="UP001215280">
    <property type="component" value="Unassembled WGS sequence"/>
</dbReference>
<sequence>MASIPQSTLDAKIERADKALKDAGVLIQKVASSTYRPPLSSSRLTYHLEATSKKQNKAQVRKILSAIQQTMSVLGGVAEYDSRAKAAVSVFMSVLQLEIDRRDNDEEIVAVCYSMTSMVYVLRYLNQDVASREDLAGQLEEEMASMSDAIKEFGAFADVYYTICKSWIVRFARSKEFKTKIREFADTFQQYQERIEFVLVAQMAGGQIRIANDLAAVKTSISTLIDRVGAPATNNEKQAMQYIAAHGQQILESTQGLTDIAKMLHDSVTSSTMQAMQDDLEELLEQNSTLFAFKLKGATMELTEAIDRSTAKILERMDSGPHDLIDEPDIKEIWKGNDWKYSVKCRTFVDALCNYYTDKFVKTEDSAKDRWTLKILSKVINYPAVGEAIDEDASGFISVHEINQFLKKNKDLTTPVWFAFWAVGPQYLDFDYTNKIDAITDNLEKRCRKLKSGDHNLDTCIDDYLDTLKLVTCLTDWSAFDEGASGLEELDDETKQDLVEVATALAQKKEALMQANLEAVKYRVAQASLPSITDQAAFRIEQSITVLLFLILRQHDQVITAGMQNMTAEQFASKWDDMEETLGVLVWEFHDRFKSLRRSWRSQKLDIELQVECYAGGLFNGWYQEVDQLSQRVTSLDARLDTIESMLKQILGMGIGGSSQQTSSGPATDRNTRGVGEENTDTADRSLSREYEGNSGYGPDDGQDGQDGGDPENEQDDMPQEPEDDDQPQELEDDGGDGDDY</sequence>
<dbReference type="PROSITE" id="PS00018">
    <property type="entry name" value="EF_HAND_1"/>
    <property type="match status" value="1"/>
</dbReference>
<reference evidence="2" key="1">
    <citation type="submission" date="2023-03" db="EMBL/GenBank/DDBJ databases">
        <title>Massive genome expansion in bonnet fungi (Mycena s.s.) driven by repeated elements and novel gene families across ecological guilds.</title>
        <authorList>
            <consortium name="Lawrence Berkeley National Laboratory"/>
            <person name="Harder C.B."/>
            <person name="Miyauchi S."/>
            <person name="Viragh M."/>
            <person name="Kuo A."/>
            <person name="Thoen E."/>
            <person name="Andreopoulos B."/>
            <person name="Lu D."/>
            <person name="Skrede I."/>
            <person name="Drula E."/>
            <person name="Henrissat B."/>
            <person name="Morin E."/>
            <person name="Kohler A."/>
            <person name="Barry K."/>
            <person name="LaButti K."/>
            <person name="Morin E."/>
            <person name="Salamov A."/>
            <person name="Lipzen A."/>
            <person name="Mereny Z."/>
            <person name="Hegedus B."/>
            <person name="Baldrian P."/>
            <person name="Stursova M."/>
            <person name="Weitz H."/>
            <person name="Taylor A."/>
            <person name="Grigoriev I.V."/>
            <person name="Nagy L.G."/>
            <person name="Martin F."/>
            <person name="Kauserud H."/>
        </authorList>
    </citation>
    <scope>NUCLEOTIDE SEQUENCE</scope>
    <source>
        <strain evidence="2">CBHHK188m</strain>
    </source>
</reference>